<dbReference type="InterPro" id="IPR039537">
    <property type="entry name" value="Retrotran_Ty1/copia-like"/>
</dbReference>
<dbReference type="Gene3D" id="3.30.420.10">
    <property type="entry name" value="Ribonuclease H-like superfamily/Ribonuclease H"/>
    <property type="match status" value="1"/>
</dbReference>
<evidence type="ECO:0000259" key="4">
    <source>
        <dbReference type="PROSITE" id="PS50994"/>
    </source>
</evidence>
<accession>A0A6L2JEE9</accession>
<dbReference type="GO" id="GO:0016787">
    <property type="term" value="F:hydrolase activity"/>
    <property type="evidence" value="ECO:0007669"/>
    <property type="project" value="UniProtKB-KW"/>
</dbReference>
<name>A0A6L2JEE9_TANCI</name>
<reference evidence="5" key="1">
    <citation type="journal article" date="2019" name="Sci. Rep.">
        <title>Draft genome of Tanacetum cinerariifolium, the natural source of mosquito coil.</title>
        <authorList>
            <person name="Yamashiro T."/>
            <person name="Shiraishi A."/>
            <person name="Satake H."/>
            <person name="Nakayama K."/>
        </authorList>
    </citation>
    <scope>NUCLEOTIDE SEQUENCE</scope>
</reference>
<dbReference type="SUPFAM" id="SSF53098">
    <property type="entry name" value="Ribonuclease H-like"/>
    <property type="match status" value="1"/>
</dbReference>
<dbReference type="PANTHER" id="PTHR42648:SF27">
    <property type="entry name" value="RNA-DIRECTED DNA POLYMERASE"/>
    <property type="match status" value="1"/>
</dbReference>
<evidence type="ECO:0000256" key="1">
    <source>
        <dbReference type="ARBA" id="ARBA00022723"/>
    </source>
</evidence>
<feature type="compositionally biased region" description="Basic residues" evidence="3">
    <location>
        <begin position="37"/>
        <end position="46"/>
    </location>
</feature>
<dbReference type="GO" id="GO:0003676">
    <property type="term" value="F:nucleic acid binding"/>
    <property type="evidence" value="ECO:0007669"/>
    <property type="project" value="InterPro"/>
</dbReference>
<keyword evidence="2" id="KW-0378">Hydrolase</keyword>
<dbReference type="Pfam" id="PF07727">
    <property type="entry name" value="RVT_2"/>
    <property type="match status" value="1"/>
</dbReference>
<dbReference type="InterPro" id="IPR012337">
    <property type="entry name" value="RNaseH-like_sf"/>
</dbReference>
<protein>
    <recommendedName>
        <fullName evidence="4">Integrase catalytic domain-containing protein</fullName>
    </recommendedName>
</protein>
<evidence type="ECO:0000256" key="2">
    <source>
        <dbReference type="ARBA" id="ARBA00022801"/>
    </source>
</evidence>
<evidence type="ECO:0000313" key="5">
    <source>
        <dbReference type="EMBL" id="GEU35358.1"/>
    </source>
</evidence>
<sequence length="415" mass="47853">MHGMRKMVNELHDMLNQHEQTLSKRDALALHAIRAGKVQKKHKNKKPQLAARRNNQGKKKSKLAYAPKSKIPPPPKKEDPAKDSGLKGSRKLKPRALSLYMGNGQRAAVESIRSYELCFPISRNNLVYFSAIPMDGIYKIDLSLSNTNNHSIKKRIEKLQQDRLLNSIDTKSFQKCVSCLSGKVAQKLYSHQVERAKDLLGLIHIDHKHEVFETFSVFQKEVENQLGKTIKLLRSDREAKYMSQEFLDHLKEHGIISHHTPPYTRQHNGVSERRNRTLLDMVHFMMSQKNISKSFWDYALESAARILNMVSTKKVEKTPYEDLVDLPPNGKTIGSKWLFKKKTDMDGAVRTYKARLVTKGYTQTLRIDYEETFSPVVDIRAIRILIAIAAFYDYEIWQMDVKNAFFNGYRLHGAT</sequence>
<dbReference type="GO" id="GO:0046872">
    <property type="term" value="F:metal ion binding"/>
    <property type="evidence" value="ECO:0007669"/>
    <property type="project" value="UniProtKB-KW"/>
</dbReference>
<dbReference type="InterPro" id="IPR036397">
    <property type="entry name" value="RNaseH_sf"/>
</dbReference>
<organism evidence="5">
    <name type="scientific">Tanacetum cinerariifolium</name>
    <name type="common">Dalmatian daisy</name>
    <name type="synonym">Chrysanthemum cinerariifolium</name>
    <dbReference type="NCBI Taxonomy" id="118510"/>
    <lineage>
        <taxon>Eukaryota</taxon>
        <taxon>Viridiplantae</taxon>
        <taxon>Streptophyta</taxon>
        <taxon>Embryophyta</taxon>
        <taxon>Tracheophyta</taxon>
        <taxon>Spermatophyta</taxon>
        <taxon>Magnoliopsida</taxon>
        <taxon>eudicotyledons</taxon>
        <taxon>Gunneridae</taxon>
        <taxon>Pentapetalae</taxon>
        <taxon>asterids</taxon>
        <taxon>campanulids</taxon>
        <taxon>Asterales</taxon>
        <taxon>Asteraceae</taxon>
        <taxon>Asteroideae</taxon>
        <taxon>Anthemideae</taxon>
        <taxon>Anthemidinae</taxon>
        <taxon>Tanacetum</taxon>
    </lineage>
</organism>
<dbReference type="PROSITE" id="PS50994">
    <property type="entry name" value="INTEGRASE"/>
    <property type="match status" value="1"/>
</dbReference>
<dbReference type="EMBL" id="BKCJ010000682">
    <property type="protein sequence ID" value="GEU35358.1"/>
    <property type="molecule type" value="Genomic_DNA"/>
</dbReference>
<dbReference type="PANTHER" id="PTHR42648">
    <property type="entry name" value="TRANSPOSASE, PUTATIVE-RELATED"/>
    <property type="match status" value="1"/>
</dbReference>
<comment type="caution">
    <text evidence="5">The sequence shown here is derived from an EMBL/GenBank/DDBJ whole genome shotgun (WGS) entry which is preliminary data.</text>
</comment>
<dbReference type="AlphaFoldDB" id="A0A6L2JEE9"/>
<proteinExistence type="predicted"/>
<keyword evidence="1" id="KW-0479">Metal-binding</keyword>
<feature type="region of interest" description="Disordered" evidence="3">
    <location>
        <begin position="34"/>
        <end position="89"/>
    </location>
</feature>
<feature type="domain" description="Integrase catalytic" evidence="4">
    <location>
        <begin position="129"/>
        <end position="327"/>
    </location>
</feature>
<dbReference type="InterPro" id="IPR013103">
    <property type="entry name" value="RVT_2"/>
</dbReference>
<dbReference type="GO" id="GO:0015074">
    <property type="term" value="P:DNA integration"/>
    <property type="evidence" value="ECO:0007669"/>
    <property type="project" value="InterPro"/>
</dbReference>
<dbReference type="InterPro" id="IPR001584">
    <property type="entry name" value="Integrase_cat-core"/>
</dbReference>
<evidence type="ECO:0000256" key="3">
    <source>
        <dbReference type="SAM" id="MobiDB-lite"/>
    </source>
</evidence>
<gene>
    <name evidence="5" type="ORF">Tci_007336</name>
</gene>
<feature type="compositionally biased region" description="Basic and acidic residues" evidence="3">
    <location>
        <begin position="75"/>
        <end position="85"/>
    </location>
</feature>